<dbReference type="GO" id="GO:0016857">
    <property type="term" value="F:racemase and epimerase activity, acting on carbohydrates and derivatives"/>
    <property type="evidence" value="ECO:0007669"/>
    <property type="project" value="InterPro"/>
</dbReference>
<organism evidence="1 2">
    <name type="scientific">Halocynthiibacter halioticoli</name>
    <dbReference type="NCBI Taxonomy" id="2986804"/>
    <lineage>
        <taxon>Bacteria</taxon>
        <taxon>Pseudomonadati</taxon>
        <taxon>Pseudomonadota</taxon>
        <taxon>Alphaproteobacteria</taxon>
        <taxon>Rhodobacterales</taxon>
        <taxon>Paracoccaceae</taxon>
        <taxon>Halocynthiibacter</taxon>
    </lineage>
</organism>
<dbReference type="PANTHER" id="PTHR34389:SF2">
    <property type="entry name" value="L-RHAMNOSE MUTAROTASE"/>
    <property type="match status" value="1"/>
</dbReference>
<evidence type="ECO:0000313" key="2">
    <source>
        <dbReference type="Proteomes" id="UP001208041"/>
    </source>
</evidence>
<dbReference type="EMBL" id="JAOYFC010000002">
    <property type="protein sequence ID" value="MCV6824955.1"/>
    <property type="molecule type" value="Genomic_DNA"/>
</dbReference>
<proteinExistence type="predicted"/>
<accession>A0AAE3LUN3</accession>
<reference evidence="1" key="1">
    <citation type="submission" date="2022-10" db="EMBL/GenBank/DDBJ databases">
        <authorList>
            <person name="Yue Y."/>
        </authorList>
    </citation>
    <scope>NUCLEOTIDE SEQUENCE</scope>
    <source>
        <strain evidence="1">Z654</strain>
    </source>
</reference>
<dbReference type="AlphaFoldDB" id="A0AAE3LUN3"/>
<dbReference type="InterPro" id="IPR011008">
    <property type="entry name" value="Dimeric_a/b-barrel"/>
</dbReference>
<gene>
    <name evidence="1" type="ORF">OH136_10350</name>
</gene>
<dbReference type="Gene3D" id="3.30.70.100">
    <property type="match status" value="1"/>
</dbReference>
<dbReference type="InterPro" id="IPR008000">
    <property type="entry name" value="Rham/fucose_mutarotase"/>
</dbReference>
<dbReference type="PANTHER" id="PTHR34389">
    <property type="entry name" value="L-RHAMNOSE MUTAROTASE"/>
    <property type="match status" value="1"/>
</dbReference>
<protein>
    <submittedName>
        <fullName evidence="1">L-rhamnose mutarotase</fullName>
    </submittedName>
</protein>
<dbReference type="Proteomes" id="UP001208041">
    <property type="component" value="Unassembled WGS sequence"/>
</dbReference>
<comment type="caution">
    <text evidence="1">The sequence shown here is derived from an EMBL/GenBank/DDBJ whole genome shotgun (WGS) entry which is preliminary data.</text>
</comment>
<keyword evidence="2" id="KW-1185">Reference proteome</keyword>
<dbReference type="RefSeq" id="WP_263953804.1">
    <property type="nucleotide sequence ID" value="NZ_JAOYFC010000002.1"/>
</dbReference>
<dbReference type="GO" id="GO:0019301">
    <property type="term" value="P:rhamnose catabolic process"/>
    <property type="evidence" value="ECO:0007669"/>
    <property type="project" value="TreeGrafter"/>
</dbReference>
<name>A0AAE3LUN3_9RHOB</name>
<sequence length="114" mass="13426">MTLYRRSWSMQIKEGAEKAYDSAHAEIWPEMRRQMEESGIIRYYLFRTGTTIFAFQERAEPFPTAEQPPSELMNRWWSKMAPLMETEAGNRPKHTPLSEVFAFETTSERAKCPD</sequence>
<dbReference type="SUPFAM" id="SSF54909">
    <property type="entry name" value="Dimeric alpha+beta barrel"/>
    <property type="match status" value="1"/>
</dbReference>
<evidence type="ECO:0000313" key="1">
    <source>
        <dbReference type="EMBL" id="MCV6824955.1"/>
    </source>
</evidence>
<dbReference type="Pfam" id="PF05336">
    <property type="entry name" value="rhaM"/>
    <property type="match status" value="1"/>
</dbReference>